<protein>
    <submittedName>
        <fullName evidence="1">Uncharacterized protein</fullName>
    </submittedName>
</protein>
<sequence length="34" mass="3793">MELEPKITKGLVHQSTLFTSINQIIPANMVMPIP</sequence>
<evidence type="ECO:0000313" key="1">
    <source>
        <dbReference type="EMBL" id="SVC77337.1"/>
    </source>
</evidence>
<feature type="non-terminal residue" evidence="1">
    <location>
        <position position="34"/>
    </location>
</feature>
<name>A0A382PWW2_9ZZZZ</name>
<reference evidence="1" key="1">
    <citation type="submission" date="2018-05" db="EMBL/GenBank/DDBJ databases">
        <authorList>
            <person name="Lanie J.A."/>
            <person name="Ng W.-L."/>
            <person name="Kazmierczak K.M."/>
            <person name="Andrzejewski T.M."/>
            <person name="Davidsen T.M."/>
            <person name="Wayne K.J."/>
            <person name="Tettelin H."/>
            <person name="Glass J.I."/>
            <person name="Rusch D."/>
            <person name="Podicherti R."/>
            <person name="Tsui H.-C.T."/>
            <person name="Winkler M.E."/>
        </authorList>
    </citation>
    <scope>NUCLEOTIDE SEQUENCE</scope>
</reference>
<organism evidence="1">
    <name type="scientific">marine metagenome</name>
    <dbReference type="NCBI Taxonomy" id="408172"/>
    <lineage>
        <taxon>unclassified sequences</taxon>
        <taxon>metagenomes</taxon>
        <taxon>ecological metagenomes</taxon>
    </lineage>
</organism>
<gene>
    <name evidence="1" type="ORF">METZ01_LOCUS330191</name>
</gene>
<proteinExistence type="predicted"/>
<accession>A0A382PWW2</accession>
<dbReference type="AlphaFoldDB" id="A0A382PWW2"/>
<dbReference type="EMBL" id="UINC01110073">
    <property type="protein sequence ID" value="SVC77337.1"/>
    <property type="molecule type" value="Genomic_DNA"/>
</dbReference>